<evidence type="ECO:0000313" key="2">
    <source>
        <dbReference type="Proteomes" id="UP000630353"/>
    </source>
</evidence>
<dbReference type="InterPro" id="IPR030808">
    <property type="entry name" value="Glycosyl_04372"/>
</dbReference>
<proteinExistence type="predicted"/>
<organism evidence="1 2">
    <name type="scientific">Thalassobaculum fulvum</name>
    <dbReference type="NCBI Taxonomy" id="1633335"/>
    <lineage>
        <taxon>Bacteria</taxon>
        <taxon>Pseudomonadati</taxon>
        <taxon>Pseudomonadota</taxon>
        <taxon>Alphaproteobacteria</taxon>
        <taxon>Rhodospirillales</taxon>
        <taxon>Thalassobaculaceae</taxon>
        <taxon>Thalassobaculum</taxon>
    </lineage>
</organism>
<name>A0A918XY63_9PROT</name>
<reference evidence="1" key="1">
    <citation type="journal article" date="2014" name="Int. J. Syst. Evol. Microbiol.">
        <title>Complete genome sequence of Corynebacterium casei LMG S-19264T (=DSM 44701T), isolated from a smear-ripened cheese.</title>
        <authorList>
            <consortium name="US DOE Joint Genome Institute (JGI-PGF)"/>
            <person name="Walter F."/>
            <person name="Albersmeier A."/>
            <person name="Kalinowski J."/>
            <person name="Ruckert C."/>
        </authorList>
    </citation>
    <scope>NUCLEOTIDE SEQUENCE</scope>
    <source>
        <strain evidence="1">KCTC 42651</strain>
    </source>
</reference>
<protein>
    <submittedName>
        <fullName evidence="1">Uncharacterized protein</fullName>
    </submittedName>
</protein>
<dbReference type="EMBL" id="BMZS01000013">
    <property type="protein sequence ID" value="GHD61976.1"/>
    <property type="molecule type" value="Genomic_DNA"/>
</dbReference>
<evidence type="ECO:0000313" key="1">
    <source>
        <dbReference type="EMBL" id="GHD61976.1"/>
    </source>
</evidence>
<reference evidence="1" key="2">
    <citation type="submission" date="2020-09" db="EMBL/GenBank/DDBJ databases">
        <authorList>
            <person name="Sun Q."/>
            <person name="Kim S."/>
        </authorList>
    </citation>
    <scope>NUCLEOTIDE SEQUENCE</scope>
    <source>
        <strain evidence="1">KCTC 42651</strain>
    </source>
</reference>
<dbReference type="Proteomes" id="UP000630353">
    <property type="component" value="Unassembled WGS sequence"/>
</dbReference>
<gene>
    <name evidence="1" type="ORF">GCM10017083_50100</name>
</gene>
<comment type="caution">
    <text evidence="1">The sequence shown here is derived from an EMBL/GenBank/DDBJ whole genome shotgun (WGS) entry which is preliminary data.</text>
</comment>
<dbReference type="NCBIfam" id="TIGR04372">
    <property type="entry name" value="glycosyl_04372"/>
    <property type="match status" value="1"/>
</dbReference>
<accession>A0A918XY63</accession>
<sequence>MVDDALRRRLVREPGDVAACTAVLRRLSASRPLYDWFRRLAALTIQVDGDVLRKAMEATRVVSGPELSRFANTVSVTHRLVVPFVVAAMLANRRIDYAKVAATPCAYGSMRNSFERGMATLSDRLVPASAREIFEIMVVKQHIRAVLLEAGHLALGNRVSENVSAFLREMRLAINGKDGPRGFTEQWTVAIGHMVLLAFLARGQQVPGLLDFAGVKVWEGPVANGYLWRRIQALVPDLEVVPRGAVFADNHSSRNLEWVEGRYVDVFEACGIIADRTGDERGAIMQRPAPDEPELRRFREAAGIGPGERIVTVHGRQAGYRPNEQHDLRNVDIESYVPALRMLVRRGYRVVRLGDSTMTPLPAIDGLVDYAVSPLKSEALDVLLPAAAAFHIGSSSGLSVVPLLFGVPCLFLNWHPFDLLPWGRSNWTVLKPIEAMADGAPVTDRQTYAAVGQMRARPLLNGFGYDARPLKASEIERAVSGYVDALEGETAVPPKSGPNIGRILVFDTDGRLRDLA</sequence>
<dbReference type="AlphaFoldDB" id="A0A918XY63"/>
<keyword evidence="2" id="KW-1185">Reference proteome</keyword>